<dbReference type="InterPro" id="IPR036890">
    <property type="entry name" value="HATPase_C_sf"/>
</dbReference>
<evidence type="ECO:0000256" key="8">
    <source>
        <dbReference type="ARBA" id="ARBA00022989"/>
    </source>
</evidence>
<comment type="subcellular location">
    <subcellularLocation>
        <location evidence="2">Cell membrane</location>
    </subcellularLocation>
</comment>
<dbReference type="SUPFAM" id="SSF47384">
    <property type="entry name" value="Homodimeric domain of signal transducing histidine kinase"/>
    <property type="match status" value="1"/>
</dbReference>
<keyword evidence="5" id="KW-0808">Transferase</keyword>
<dbReference type="OrthoDB" id="9786919at2"/>
<dbReference type="InterPro" id="IPR050428">
    <property type="entry name" value="TCS_sensor_his_kinase"/>
</dbReference>
<dbReference type="AlphaFoldDB" id="A0A641AKQ5"/>
<evidence type="ECO:0000256" key="1">
    <source>
        <dbReference type="ARBA" id="ARBA00000085"/>
    </source>
</evidence>
<dbReference type="CDD" id="cd00082">
    <property type="entry name" value="HisKA"/>
    <property type="match status" value="1"/>
</dbReference>
<accession>A0A641AKQ5</accession>
<feature type="domain" description="HAMP" evidence="14">
    <location>
        <begin position="198"/>
        <end position="250"/>
    </location>
</feature>
<dbReference type="SMART" id="SM00304">
    <property type="entry name" value="HAMP"/>
    <property type="match status" value="1"/>
</dbReference>
<evidence type="ECO:0000256" key="5">
    <source>
        <dbReference type="ARBA" id="ARBA00022679"/>
    </source>
</evidence>
<keyword evidence="8" id="KW-1133">Transmembrane helix</keyword>
<dbReference type="RefSeq" id="WP_129184129.1">
    <property type="nucleotide sequence ID" value="NZ_JAGIOG010000001.1"/>
</dbReference>
<evidence type="ECO:0000256" key="7">
    <source>
        <dbReference type="ARBA" id="ARBA00022777"/>
    </source>
</evidence>
<dbReference type="PANTHER" id="PTHR45436">
    <property type="entry name" value="SENSOR HISTIDINE KINASE YKOH"/>
    <property type="match status" value="1"/>
</dbReference>
<keyword evidence="12" id="KW-0732">Signal</keyword>
<dbReference type="Pfam" id="PF00672">
    <property type="entry name" value="HAMP"/>
    <property type="match status" value="1"/>
</dbReference>
<dbReference type="Gene3D" id="3.30.565.10">
    <property type="entry name" value="Histidine kinase-like ATPase, C-terminal domain"/>
    <property type="match status" value="1"/>
</dbReference>
<keyword evidence="6" id="KW-0812">Transmembrane</keyword>
<dbReference type="GO" id="GO:0005886">
    <property type="term" value="C:plasma membrane"/>
    <property type="evidence" value="ECO:0007669"/>
    <property type="project" value="UniProtKB-SubCell"/>
</dbReference>
<gene>
    <name evidence="15" type="ORF">ESP62_012575</name>
</gene>
<evidence type="ECO:0000256" key="2">
    <source>
        <dbReference type="ARBA" id="ARBA00004236"/>
    </source>
</evidence>
<feature type="coiled-coil region" evidence="11">
    <location>
        <begin position="238"/>
        <end position="265"/>
    </location>
</feature>
<keyword evidence="4" id="KW-0597">Phosphoprotein</keyword>
<feature type="signal peptide" evidence="12">
    <location>
        <begin position="1"/>
        <end position="27"/>
    </location>
</feature>
<evidence type="ECO:0000256" key="6">
    <source>
        <dbReference type="ARBA" id="ARBA00022692"/>
    </source>
</evidence>
<dbReference type="InterPro" id="IPR003661">
    <property type="entry name" value="HisK_dim/P_dom"/>
</dbReference>
<sequence length="482" mass="51161">MRIRPPATTLRGRLLLSFALVSVLAVAAATGVTTLQARDVVLRESQQAAVSGLRASVQAVGPDLRLPLDRAGLRLLVSQLGPSAGAESSSSQATYAASFGDELVAPSRGPSVPTSIRREARTATSTLVQRVRVDGSTYLAVAVPVVTRTDDSATGVVVYSMTSLRSQDTVLDGIVKASATAAVPVVVAAMILALLVSTGLLRPVRRLHAAVEEMSNGRLGIQVPAVDRGELGDLARSFNQMSRDLHDERETLRQMEAKARRFAADVSHELRTPLSAMTAVAGLLADEADLLPDDIAEAATLVAEETHHLTRLVEELIEISRFDAGTAVLRLDEINLSELVGRSLTARDWTARVDLDVPHELRISVDPRRIDVIVANLVGNAVRHAGEAATIRLSARATGADLVIDVVDDGPGIPSDVRPYIFDRFVKGDPARGGRSEGSGLGLSIARENAELHGGSLDLDEHHDGGTRFVLGLPDVVVVHDD</sequence>
<dbReference type="Pfam" id="PF02518">
    <property type="entry name" value="HATPase_c"/>
    <property type="match status" value="1"/>
</dbReference>
<dbReference type="CDD" id="cd00075">
    <property type="entry name" value="HATPase"/>
    <property type="match status" value="1"/>
</dbReference>
<dbReference type="Pfam" id="PF00512">
    <property type="entry name" value="HisKA"/>
    <property type="match status" value="1"/>
</dbReference>
<dbReference type="InterPro" id="IPR003660">
    <property type="entry name" value="HAMP_dom"/>
</dbReference>
<dbReference type="SUPFAM" id="SSF158472">
    <property type="entry name" value="HAMP domain-like"/>
    <property type="match status" value="1"/>
</dbReference>
<evidence type="ECO:0000256" key="4">
    <source>
        <dbReference type="ARBA" id="ARBA00022553"/>
    </source>
</evidence>
<evidence type="ECO:0000313" key="15">
    <source>
        <dbReference type="EMBL" id="KAA1376266.1"/>
    </source>
</evidence>
<comment type="caution">
    <text evidence="15">The sequence shown here is derived from an EMBL/GenBank/DDBJ whole genome shotgun (WGS) entry which is preliminary data.</text>
</comment>
<evidence type="ECO:0000259" key="14">
    <source>
        <dbReference type="PROSITE" id="PS50885"/>
    </source>
</evidence>
<evidence type="ECO:0000256" key="10">
    <source>
        <dbReference type="ARBA" id="ARBA00023136"/>
    </source>
</evidence>
<feature type="chain" id="PRO_5024938419" description="histidine kinase" evidence="12">
    <location>
        <begin position="28"/>
        <end position="482"/>
    </location>
</feature>
<evidence type="ECO:0000313" key="16">
    <source>
        <dbReference type="Proteomes" id="UP001515100"/>
    </source>
</evidence>
<keyword evidence="7 15" id="KW-0418">Kinase</keyword>
<dbReference type="PRINTS" id="PR00344">
    <property type="entry name" value="BCTRLSENSOR"/>
</dbReference>
<dbReference type="EMBL" id="SDPP02000003">
    <property type="protein sequence ID" value="KAA1376266.1"/>
    <property type="molecule type" value="Genomic_DNA"/>
</dbReference>
<reference evidence="15" key="1">
    <citation type="submission" date="2019-09" db="EMBL/GenBank/DDBJ databases">
        <authorList>
            <person name="Li J."/>
        </authorList>
    </citation>
    <scope>NUCLEOTIDE SEQUENCE [LARGE SCALE GENOMIC DNA]</scope>
    <source>
        <strain evidence="15">NRBC 14897</strain>
    </source>
</reference>
<dbReference type="SUPFAM" id="SSF55874">
    <property type="entry name" value="ATPase domain of HSP90 chaperone/DNA topoisomerase II/histidine kinase"/>
    <property type="match status" value="1"/>
</dbReference>
<dbReference type="Gene3D" id="6.10.340.10">
    <property type="match status" value="1"/>
</dbReference>
<dbReference type="PROSITE" id="PS50109">
    <property type="entry name" value="HIS_KIN"/>
    <property type="match status" value="1"/>
</dbReference>
<dbReference type="SMART" id="SM00388">
    <property type="entry name" value="HisKA"/>
    <property type="match status" value="1"/>
</dbReference>
<evidence type="ECO:0000259" key="13">
    <source>
        <dbReference type="PROSITE" id="PS50109"/>
    </source>
</evidence>
<dbReference type="InterPro" id="IPR036097">
    <property type="entry name" value="HisK_dim/P_sf"/>
</dbReference>
<dbReference type="Proteomes" id="UP001515100">
    <property type="component" value="Unassembled WGS sequence"/>
</dbReference>
<dbReference type="InterPro" id="IPR004358">
    <property type="entry name" value="Sig_transdc_His_kin-like_C"/>
</dbReference>
<organism evidence="15 16">
    <name type="scientific">Aeromicrobium fastidiosum</name>
    <dbReference type="NCBI Taxonomy" id="52699"/>
    <lineage>
        <taxon>Bacteria</taxon>
        <taxon>Bacillati</taxon>
        <taxon>Actinomycetota</taxon>
        <taxon>Actinomycetes</taxon>
        <taxon>Propionibacteriales</taxon>
        <taxon>Nocardioidaceae</taxon>
        <taxon>Aeromicrobium</taxon>
    </lineage>
</organism>
<evidence type="ECO:0000256" key="3">
    <source>
        <dbReference type="ARBA" id="ARBA00012438"/>
    </source>
</evidence>
<evidence type="ECO:0000256" key="12">
    <source>
        <dbReference type="SAM" id="SignalP"/>
    </source>
</evidence>
<keyword evidence="16" id="KW-1185">Reference proteome</keyword>
<dbReference type="GO" id="GO:0000155">
    <property type="term" value="F:phosphorelay sensor kinase activity"/>
    <property type="evidence" value="ECO:0007669"/>
    <property type="project" value="InterPro"/>
</dbReference>
<dbReference type="SMART" id="SM00387">
    <property type="entry name" value="HATPase_c"/>
    <property type="match status" value="1"/>
</dbReference>
<comment type="catalytic activity">
    <reaction evidence="1">
        <text>ATP + protein L-histidine = ADP + protein N-phospho-L-histidine.</text>
        <dbReference type="EC" id="2.7.13.3"/>
    </reaction>
</comment>
<feature type="domain" description="Histidine kinase" evidence="13">
    <location>
        <begin position="265"/>
        <end position="477"/>
    </location>
</feature>
<dbReference type="EC" id="2.7.13.3" evidence="3"/>
<keyword evidence="10" id="KW-0472">Membrane</keyword>
<name>A0A641AKQ5_9ACTN</name>
<protein>
    <recommendedName>
        <fullName evidence="3">histidine kinase</fullName>
        <ecNumber evidence="3">2.7.13.3</ecNumber>
    </recommendedName>
</protein>
<dbReference type="PROSITE" id="PS50885">
    <property type="entry name" value="HAMP"/>
    <property type="match status" value="1"/>
</dbReference>
<keyword evidence="11" id="KW-0175">Coiled coil</keyword>
<dbReference type="PANTHER" id="PTHR45436:SF5">
    <property type="entry name" value="SENSOR HISTIDINE KINASE TRCS"/>
    <property type="match status" value="1"/>
</dbReference>
<evidence type="ECO:0000256" key="9">
    <source>
        <dbReference type="ARBA" id="ARBA00023012"/>
    </source>
</evidence>
<dbReference type="FunFam" id="1.10.287.130:FF:000010">
    <property type="entry name" value="Two-component sensor histidine kinase"/>
    <property type="match status" value="1"/>
</dbReference>
<dbReference type="CDD" id="cd06225">
    <property type="entry name" value="HAMP"/>
    <property type="match status" value="1"/>
</dbReference>
<dbReference type="InterPro" id="IPR005467">
    <property type="entry name" value="His_kinase_dom"/>
</dbReference>
<keyword evidence="9" id="KW-0902">Two-component regulatory system</keyword>
<dbReference type="Gene3D" id="1.10.287.130">
    <property type="match status" value="1"/>
</dbReference>
<dbReference type="InterPro" id="IPR003594">
    <property type="entry name" value="HATPase_dom"/>
</dbReference>
<evidence type="ECO:0000256" key="11">
    <source>
        <dbReference type="SAM" id="Coils"/>
    </source>
</evidence>
<proteinExistence type="predicted"/>